<name>A0ABR6KLR5_9BACT</name>
<evidence type="ECO:0000256" key="3">
    <source>
        <dbReference type="ARBA" id="ARBA00022729"/>
    </source>
</evidence>
<evidence type="ECO:0000259" key="6">
    <source>
        <dbReference type="Pfam" id="PF07980"/>
    </source>
</evidence>
<comment type="subcellular location">
    <subcellularLocation>
        <location evidence="1">Cell outer membrane</location>
    </subcellularLocation>
</comment>
<organism evidence="8 9">
    <name type="scientific">Parabacteroides faecis</name>
    <dbReference type="NCBI Taxonomy" id="1217282"/>
    <lineage>
        <taxon>Bacteria</taxon>
        <taxon>Pseudomonadati</taxon>
        <taxon>Bacteroidota</taxon>
        <taxon>Bacteroidia</taxon>
        <taxon>Bacteroidales</taxon>
        <taxon>Tannerellaceae</taxon>
        <taxon>Parabacteroides</taxon>
    </lineage>
</organism>
<keyword evidence="9" id="KW-1185">Reference proteome</keyword>
<comment type="caution">
    <text evidence="8">The sequence shown here is derived from an EMBL/GenBank/DDBJ whole genome shotgun (WGS) entry which is preliminary data.</text>
</comment>
<dbReference type="Pfam" id="PF14322">
    <property type="entry name" value="SusD-like_3"/>
    <property type="match status" value="1"/>
</dbReference>
<accession>A0ABR6KLR5</accession>
<dbReference type="InterPro" id="IPR033985">
    <property type="entry name" value="SusD-like_N"/>
</dbReference>
<dbReference type="InterPro" id="IPR011990">
    <property type="entry name" value="TPR-like_helical_dom_sf"/>
</dbReference>
<proteinExistence type="inferred from homology"/>
<evidence type="ECO:0000256" key="1">
    <source>
        <dbReference type="ARBA" id="ARBA00004442"/>
    </source>
</evidence>
<dbReference type="PROSITE" id="PS51257">
    <property type="entry name" value="PROKAR_LIPOPROTEIN"/>
    <property type="match status" value="1"/>
</dbReference>
<protein>
    <submittedName>
        <fullName evidence="8">Tetratricopeptide (TPR) repeat protein</fullName>
    </submittedName>
</protein>
<dbReference type="InterPro" id="IPR012944">
    <property type="entry name" value="SusD_RagB_dom"/>
</dbReference>
<keyword evidence="3" id="KW-0732">Signal</keyword>
<dbReference type="Pfam" id="PF07980">
    <property type="entry name" value="SusD_RagB"/>
    <property type="match status" value="1"/>
</dbReference>
<gene>
    <name evidence="8" type="ORF">GGQ57_001719</name>
</gene>
<feature type="domain" description="RagB/SusD" evidence="6">
    <location>
        <begin position="263"/>
        <end position="575"/>
    </location>
</feature>
<evidence type="ECO:0000313" key="8">
    <source>
        <dbReference type="EMBL" id="MBB4621822.1"/>
    </source>
</evidence>
<evidence type="ECO:0000313" key="9">
    <source>
        <dbReference type="Proteomes" id="UP000533637"/>
    </source>
</evidence>
<keyword evidence="4" id="KW-0472">Membrane</keyword>
<dbReference type="CDD" id="cd08977">
    <property type="entry name" value="SusD"/>
    <property type="match status" value="1"/>
</dbReference>
<comment type="similarity">
    <text evidence="2">Belongs to the SusD family.</text>
</comment>
<keyword evidence="5" id="KW-0998">Cell outer membrane</keyword>
<feature type="domain" description="SusD-like N-terminal" evidence="7">
    <location>
        <begin position="86"/>
        <end position="222"/>
    </location>
</feature>
<dbReference type="EMBL" id="JACHOC010000003">
    <property type="protein sequence ID" value="MBB4621822.1"/>
    <property type="molecule type" value="Genomic_DNA"/>
</dbReference>
<reference evidence="8 9" key="1">
    <citation type="submission" date="2020-08" db="EMBL/GenBank/DDBJ databases">
        <title>Genomic Encyclopedia of Type Strains, Phase IV (KMG-IV): sequencing the most valuable type-strain genomes for metagenomic binning, comparative biology and taxonomic classification.</title>
        <authorList>
            <person name="Goeker M."/>
        </authorList>
    </citation>
    <scope>NUCLEOTIDE SEQUENCE [LARGE SCALE GENOMIC DNA]</scope>
    <source>
        <strain evidence="8 9">DSM 102983</strain>
    </source>
</reference>
<evidence type="ECO:0000256" key="5">
    <source>
        <dbReference type="ARBA" id="ARBA00023237"/>
    </source>
</evidence>
<dbReference type="SUPFAM" id="SSF48452">
    <property type="entry name" value="TPR-like"/>
    <property type="match status" value="1"/>
</dbReference>
<evidence type="ECO:0000259" key="7">
    <source>
        <dbReference type="Pfam" id="PF14322"/>
    </source>
</evidence>
<evidence type="ECO:0000256" key="2">
    <source>
        <dbReference type="ARBA" id="ARBA00006275"/>
    </source>
</evidence>
<dbReference type="RefSeq" id="WP_183670123.1">
    <property type="nucleotide sequence ID" value="NZ_BMPB01000001.1"/>
</dbReference>
<sequence length="575" mass="65212">MKKSIKYISSVLTSLVLLSGCYDLDQYPADKVNSGSFWQDEADAQEGMMGVYAAMKKDEVFSIYYTRDCLSDIGIGLNWGLYGFIEVAQGQSNSTTGLYKSVWQRLYDGIARANTLITNVPSVDMSDDLKTQYQAEARFMRALYYNELLNLYGGVPLYDETTSIEKEYDNMYKTRNTEAEVLDFILKDLENACTYLPKTWDGGNKGRATKGAAYALKGKILLYAKQYAEATKALEEVRNGGYGYALNPDYAELFKPGGDESSEMIFAVQNLGGASTAYGMPVHYIANRASYGGCINCLVPSVELVDMYEYKDGRPFDWDELFPGFSTNKSIKEKVFYSTFDEKGQYVAAYPENVDKLRKMYSERDPRMESTIILPYTENLYKGWVNNAKKDCEMVLAPSNPANETYGYCRNAFGHNTYLYRKFTPEYDMDGLIADRFHSPVNFPIIRYADVLLMLAECYNETSNLSGAVELINQVRERAGIALLNSGPAYLSVTTKDLVFERIQKERAVEFAAEGLRFYDLKRWGLYISKTNGQKQTDLVGSVLSTKVTEQKNMYWPIPQEERDMNPNLTQNASW</sequence>
<dbReference type="Proteomes" id="UP000533637">
    <property type="component" value="Unassembled WGS sequence"/>
</dbReference>
<evidence type="ECO:0000256" key="4">
    <source>
        <dbReference type="ARBA" id="ARBA00023136"/>
    </source>
</evidence>
<dbReference type="Gene3D" id="1.25.40.390">
    <property type="match status" value="1"/>
</dbReference>